<dbReference type="EMBL" id="MPJW01000176">
    <property type="protein sequence ID" value="OLU38138.1"/>
    <property type="molecule type" value="Genomic_DNA"/>
</dbReference>
<feature type="signal peptide" evidence="2">
    <location>
        <begin position="1"/>
        <end position="19"/>
    </location>
</feature>
<dbReference type="InterPro" id="IPR003409">
    <property type="entry name" value="MORN"/>
</dbReference>
<dbReference type="SUPFAM" id="SSF82185">
    <property type="entry name" value="Histone H3 K4-specific methyltransferase SET7/9 N-terminal domain"/>
    <property type="match status" value="1"/>
</dbReference>
<dbReference type="OrthoDB" id="9798191at2"/>
<dbReference type="RefSeq" id="WP_075820322.1">
    <property type="nucleotide sequence ID" value="NZ_CAJUTZ010000140.1"/>
</dbReference>
<dbReference type="Pfam" id="PF02493">
    <property type="entry name" value="MORN"/>
    <property type="match status" value="2"/>
</dbReference>
<dbReference type="Proteomes" id="UP000186341">
    <property type="component" value="Unassembled WGS sequence"/>
</dbReference>
<name>A0A1U7NEL4_9FIRM</name>
<keyword evidence="1" id="KW-0677">Repeat</keyword>
<accession>A0A1U7NEL4</accession>
<reference evidence="3 4" key="1">
    <citation type="submission" date="2016-11" db="EMBL/GenBank/DDBJ databases">
        <title>Description of two novel members of the family Erysipelotrichaceae: Ileibacterium lipovorans gen. nov., sp. nov. and Dubosiella newyorkensis, gen. nov., sp. nov.</title>
        <authorList>
            <person name="Cox L.M."/>
            <person name="Sohn J."/>
            <person name="Tyrrell K.L."/>
            <person name="Citron D.M."/>
            <person name="Lawson P.A."/>
            <person name="Patel N.B."/>
            <person name="Iizumi T."/>
            <person name="Perez-Perez G.I."/>
            <person name="Goldstein E.J."/>
            <person name="Blaser M.J."/>
        </authorList>
    </citation>
    <scope>NUCLEOTIDE SEQUENCE [LARGE SCALE GENOMIC DNA]</scope>
    <source>
        <strain evidence="3 4">NYU-BL-A3</strain>
    </source>
</reference>
<comment type="caution">
    <text evidence="3">The sequence shown here is derived from an EMBL/GenBank/DDBJ whole genome shotgun (WGS) entry which is preliminary data.</text>
</comment>
<evidence type="ECO:0000313" key="4">
    <source>
        <dbReference type="Proteomes" id="UP000186341"/>
    </source>
</evidence>
<evidence type="ECO:0000256" key="1">
    <source>
        <dbReference type="ARBA" id="ARBA00022737"/>
    </source>
</evidence>
<gene>
    <name evidence="3" type="ORF">BO222_08900</name>
</gene>
<feature type="chain" id="PRO_5039532095" evidence="2">
    <location>
        <begin position="20"/>
        <end position="146"/>
    </location>
</feature>
<dbReference type="GeneID" id="82203280"/>
<keyword evidence="4" id="KW-1185">Reference proteome</keyword>
<keyword evidence="2" id="KW-0732">Signal</keyword>
<evidence type="ECO:0000256" key="2">
    <source>
        <dbReference type="SAM" id="SignalP"/>
    </source>
</evidence>
<proteinExistence type="predicted"/>
<protein>
    <submittedName>
        <fullName evidence="3">Uncharacterized protein</fullName>
    </submittedName>
</protein>
<evidence type="ECO:0000313" key="3">
    <source>
        <dbReference type="EMBL" id="OLU38138.1"/>
    </source>
</evidence>
<sequence length="146" mass="15891">MKKYTEKLLVGFLAASMLAGCSSGKTITLDLSTGKQEGTYTGDMSDDIPNGKGKFSAKEAKGEFWTYEGDFKDGHFDGDGTITYSNGTKEIGTFKDDQIVPMTGDQIKDLASDTDKFVDHVISSKGLVFTDPTLSDDQYFVQIDPI</sequence>
<dbReference type="PROSITE" id="PS51257">
    <property type="entry name" value="PROKAR_LIPOPROTEIN"/>
    <property type="match status" value="1"/>
</dbReference>
<dbReference type="Gene3D" id="2.20.110.10">
    <property type="entry name" value="Histone H3 K4-specific methyltransferase SET7/9 N-terminal domain"/>
    <property type="match status" value="1"/>
</dbReference>
<dbReference type="AlphaFoldDB" id="A0A1U7NEL4"/>
<organism evidence="3 4">
    <name type="scientific">Ileibacterium valens</name>
    <dbReference type="NCBI Taxonomy" id="1862668"/>
    <lineage>
        <taxon>Bacteria</taxon>
        <taxon>Bacillati</taxon>
        <taxon>Bacillota</taxon>
        <taxon>Erysipelotrichia</taxon>
        <taxon>Erysipelotrichales</taxon>
        <taxon>Erysipelotrichaceae</taxon>
        <taxon>Ileibacterium</taxon>
    </lineage>
</organism>